<dbReference type="InterPro" id="IPR002223">
    <property type="entry name" value="Kunitz_BPTI"/>
</dbReference>
<dbReference type="EMBL" id="KZ366823">
    <property type="protein sequence ID" value="PIO57231.1"/>
    <property type="molecule type" value="Genomic_DNA"/>
</dbReference>
<organism evidence="2 3">
    <name type="scientific">Teladorsagia circumcincta</name>
    <name type="common">Brown stomach worm</name>
    <name type="synonym">Ostertagia circumcincta</name>
    <dbReference type="NCBI Taxonomy" id="45464"/>
    <lineage>
        <taxon>Eukaryota</taxon>
        <taxon>Metazoa</taxon>
        <taxon>Ecdysozoa</taxon>
        <taxon>Nematoda</taxon>
        <taxon>Chromadorea</taxon>
        <taxon>Rhabditida</taxon>
        <taxon>Rhabditina</taxon>
        <taxon>Rhabditomorpha</taxon>
        <taxon>Strongyloidea</taxon>
        <taxon>Trichostrongylidae</taxon>
        <taxon>Teladorsagia</taxon>
    </lineage>
</organism>
<evidence type="ECO:0000313" key="3">
    <source>
        <dbReference type="Proteomes" id="UP000230423"/>
    </source>
</evidence>
<gene>
    <name evidence="2" type="ORF">TELCIR_21365</name>
</gene>
<feature type="domain" description="BPTI/Kunitz inhibitor" evidence="1">
    <location>
        <begin position="27"/>
        <end position="44"/>
    </location>
</feature>
<evidence type="ECO:0000259" key="1">
    <source>
        <dbReference type="Pfam" id="PF00014"/>
    </source>
</evidence>
<dbReference type="Pfam" id="PF00014">
    <property type="entry name" value="Kunitz_BPTI"/>
    <property type="match status" value="1"/>
</dbReference>
<keyword evidence="3" id="KW-1185">Reference proteome</keyword>
<sequence length="69" mass="7656">MALPMVTAAFVEGPASGWWTWRTPMAMGNQNNFESLEECESTCRDANPCEEGIPVPSIGESPRWQIIIN</sequence>
<protein>
    <submittedName>
        <fullName evidence="2">Kunitz/Bovine pancreatic trypsin inhibitor domain protein</fullName>
    </submittedName>
</protein>
<reference evidence="2 3" key="1">
    <citation type="submission" date="2015-09" db="EMBL/GenBank/DDBJ databases">
        <title>Draft genome of the parasitic nematode Teladorsagia circumcincta isolate WARC Sus (inbred).</title>
        <authorList>
            <person name="Mitreva M."/>
        </authorList>
    </citation>
    <scope>NUCLEOTIDE SEQUENCE [LARGE SCALE GENOMIC DNA]</scope>
    <source>
        <strain evidence="2 3">S</strain>
    </source>
</reference>
<dbReference type="OrthoDB" id="5950222at2759"/>
<dbReference type="AlphaFoldDB" id="A0A2G9TH10"/>
<accession>A0A2G9TH10</accession>
<proteinExistence type="predicted"/>
<dbReference type="Gene3D" id="4.10.410.10">
    <property type="entry name" value="Pancreatic trypsin inhibitor Kunitz domain"/>
    <property type="match status" value="1"/>
</dbReference>
<evidence type="ECO:0000313" key="2">
    <source>
        <dbReference type="EMBL" id="PIO57231.1"/>
    </source>
</evidence>
<name>A0A2G9TH10_TELCI</name>
<dbReference type="GO" id="GO:0004867">
    <property type="term" value="F:serine-type endopeptidase inhibitor activity"/>
    <property type="evidence" value="ECO:0007669"/>
    <property type="project" value="InterPro"/>
</dbReference>
<dbReference type="InterPro" id="IPR036880">
    <property type="entry name" value="Kunitz_BPTI_sf"/>
</dbReference>
<dbReference type="Proteomes" id="UP000230423">
    <property type="component" value="Unassembled WGS sequence"/>
</dbReference>
<dbReference type="SUPFAM" id="SSF57362">
    <property type="entry name" value="BPTI-like"/>
    <property type="match status" value="1"/>
</dbReference>